<accession>A0AA36LQT8</accession>
<dbReference type="EMBL" id="CQBM01000008">
    <property type="protein sequence ID" value="CNI38747.1"/>
    <property type="molecule type" value="Genomic_DNA"/>
</dbReference>
<protein>
    <submittedName>
        <fullName evidence="1">Uncharacterized protein</fullName>
    </submittedName>
</protein>
<name>A0AA36LQT8_YERMO</name>
<evidence type="ECO:0000313" key="2">
    <source>
        <dbReference type="Proteomes" id="UP000040841"/>
    </source>
</evidence>
<gene>
    <name evidence="1" type="ORF">ERS008502_03106</name>
</gene>
<proteinExistence type="predicted"/>
<evidence type="ECO:0000313" key="1">
    <source>
        <dbReference type="EMBL" id="CNI38747.1"/>
    </source>
</evidence>
<organism evidence="1 2">
    <name type="scientific">Yersinia mollaretii</name>
    <dbReference type="NCBI Taxonomy" id="33060"/>
    <lineage>
        <taxon>Bacteria</taxon>
        <taxon>Pseudomonadati</taxon>
        <taxon>Pseudomonadota</taxon>
        <taxon>Gammaproteobacteria</taxon>
        <taxon>Enterobacterales</taxon>
        <taxon>Yersiniaceae</taxon>
        <taxon>Yersinia</taxon>
    </lineage>
</organism>
<reference evidence="1 2" key="1">
    <citation type="submission" date="2015-03" db="EMBL/GenBank/DDBJ databases">
        <authorList>
            <consortium name="Pathogen Informatics"/>
            <person name="Murphy D."/>
        </authorList>
    </citation>
    <scope>NUCLEOTIDE SEQUENCE [LARGE SCALE GENOMIC DNA]</scope>
    <source>
        <strain evidence="1 2">FE82747</strain>
    </source>
</reference>
<sequence length="47" mass="5285">MAKITITMTLYIWLLSETNDSRKEKIHSSMILPNGPIGGLAKKTLRI</sequence>
<dbReference type="AlphaFoldDB" id="A0AA36LQT8"/>
<dbReference type="Proteomes" id="UP000040841">
    <property type="component" value="Unassembled WGS sequence"/>
</dbReference>
<comment type="caution">
    <text evidence="1">The sequence shown here is derived from an EMBL/GenBank/DDBJ whole genome shotgun (WGS) entry which is preliminary data.</text>
</comment>